<keyword evidence="1" id="KW-1133">Transmembrane helix</keyword>
<keyword evidence="3" id="KW-1185">Reference proteome</keyword>
<proteinExistence type="predicted"/>
<name>A0A7I8VG50_9ANNE</name>
<dbReference type="InterPro" id="IPR036259">
    <property type="entry name" value="MFS_trans_sf"/>
</dbReference>
<dbReference type="Gene3D" id="1.20.1250.20">
    <property type="entry name" value="MFS general substrate transporter like domains"/>
    <property type="match status" value="2"/>
</dbReference>
<dbReference type="EMBL" id="CAJFCJ010000005">
    <property type="protein sequence ID" value="CAD5114670.1"/>
    <property type="molecule type" value="Genomic_DNA"/>
</dbReference>
<dbReference type="Proteomes" id="UP000549394">
    <property type="component" value="Unassembled WGS sequence"/>
</dbReference>
<feature type="transmembrane region" description="Helical" evidence="1">
    <location>
        <begin position="66"/>
        <end position="90"/>
    </location>
</feature>
<feature type="transmembrane region" description="Helical" evidence="1">
    <location>
        <begin position="41"/>
        <end position="60"/>
    </location>
</feature>
<dbReference type="GO" id="GO:0008028">
    <property type="term" value="F:monocarboxylic acid transmembrane transporter activity"/>
    <property type="evidence" value="ECO:0007669"/>
    <property type="project" value="TreeGrafter"/>
</dbReference>
<keyword evidence="1" id="KW-0812">Transmembrane</keyword>
<keyword evidence="1" id="KW-0472">Membrane</keyword>
<sequence length="400" mass="44757">MYLIIITLILFPFSLGFGAGLVFTPCFIIIGLYFNKRKARAMSLATLGGGLGGIAFPPLLENMFHYYSYSGTILIISGLMMNYAVAALLFRPIEKIRITSLAKLEHENQDTKPKPVEEKPTLIVGSDQVYVVSEEEGDNKKSESLRKSIRRLSRKISISPSTLSSKENDTKKCCSIFTDYFDLSLIKDIKFLSFSLLMMTSFLCFTVTSMFFSEFGKECGFDRVEVSLALSLSSIVDIPCRLLSGFIFDLKRVRGRRISVYVLIGAWTGLSTACLPISMIVLSTFYRKITFYTFWISYTISSGIYHTQQHTVLTDLCGSHSKTLSSALGLNRLFQGIGGLIGPSVGGILRDSLGTYTFSYVTAGCILTIMAIIFAVFYEFYLKREEKQEEEITYDIITKA</sequence>
<dbReference type="AlphaFoldDB" id="A0A7I8VG50"/>
<feature type="transmembrane region" description="Helical" evidence="1">
    <location>
        <begin position="224"/>
        <end position="248"/>
    </location>
</feature>
<reference evidence="2 3" key="1">
    <citation type="submission" date="2020-08" db="EMBL/GenBank/DDBJ databases">
        <authorList>
            <person name="Hejnol A."/>
        </authorList>
    </citation>
    <scope>NUCLEOTIDE SEQUENCE [LARGE SCALE GENOMIC DNA]</scope>
</reference>
<dbReference type="SUPFAM" id="SSF103473">
    <property type="entry name" value="MFS general substrate transporter"/>
    <property type="match status" value="1"/>
</dbReference>
<feature type="transmembrane region" description="Helical" evidence="1">
    <location>
        <begin position="6"/>
        <end position="34"/>
    </location>
</feature>
<comment type="caution">
    <text evidence="2">The sequence shown here is derived from an EMBL/GenBank/DDBJ whole genome shotgun (WGS) entry which is preliminary data.</text>
</comment>
<evidence type="ECO:0000313" key="3">
    <source>
        <dbReference type="Proteomes" id="UP000549394"/>
    </source>
</evidence>
<dbReference type="InterPro" id="IPR011701">
    <property type="entry name" value="MFS"/>
</dbReference>
<dbReference type="InterPro" id="IPR050327">
    <property type="entry name" value="Proton-linked_MCT"/>
</dbReference>
<protein>
    <submittedName>
        <fullName evidence="2">Uncharacterized protein</fullName>
    </submittedName>
</protein>
<evidence type="ECO:0000313" key="2">
    <source>
        <dbReference type="EMBL" id="CAD5114670.1"/>
    </source>
</evidence>
<dbReference type="PANTHER" id="PTHR11360">
    <property type="entry name" value="MONOCARBOXYLATE TRANSPORTER"/>
    <property type="match status" value="1"/>
</dbReference>
<feature type="transmembrane region" description="Helical" evidence="1">
    <location>
        <begin position="358"/>
        <end position="378"/>
    </location>
</feature>
<feature type="transmembrane region" description="Helical" evidence="1">
    <location>
        <begin position="260"/>
        <end position="286"/>
    </location>
</feature>
<evidence type="ECO:0000256" key="1">
    <source>
        <dbReference type="SAM" id="Phobius"/>
    </source>
</evidence>
<organism evidence="2 3">
    <name type="scientific">Dimorphilus gyrociliatus</name>
    <dbReference type="NCBI Taxonomy" id="2664684"/>
    <lineage>
        <taxon>Eukaryota</taxon>
        <taxon>Metazoa</taxon>
        <taxon>Spiralia</taxon>
        <taxon>Lophotrochozoa</taxon>
        <taxon>Annelida</taxon>
        <taxon>Polychaeta</taxon>
        <taxon>Polychaeta incertae sedis</taxon>
        <taxon>Dinophilidae</taxon>
        <taxon>Dimorphilus</taxon>
    </lineage>
</organism>
<dbReference type="PANTHER" id="PTHR11360:SF284">
    <property type="entry name" value="EG:103B4.3 PROTEIN-RELATED"/>
    <property type="match status" value="1"/>
</dbReference>
<feature type="transmembrane region" description="Helical" evidence="1">
    <location>
        <begin position="191"/>
        <end position="212"/>
    </location>
</feature>
<gene>
    <name evidence="2" type="ORF">DGYR_LOCUS3496</name>
</gene>
<accession>A0A7I8VG50</accession>
<dbReference type="Pfam" id="PF07690">
    <property type="entry name" value="MFS_1"/>
    <property type="match status" value="2"/>
</dbReference>
<dbReference type="OrthoDB" id="6286464at2759"/>